<comment type="caution">
    <text evidence="1">The sequence shown here is derived from an EMBL/GenBank/DDBJ whole genome shotgun (WGS) entry which is preliminary data.</text>
</comment>
<name>A0A6A5H4B3_CAERE</name>
<dbReference type="RefSeq" id="XP_053587136.1">
    <property type="nucleotide sequence ID" value="XM_053727559.1"/>
</dbReference>
<gene>
    <name evidence="1" type="ORF">GCK72_009840</name>
</gene>
<evidence type="ECO:0000313" key="1">
    <source>
        <dbReference type="EMBL" id="KAF1761584.1"/>
    </source>
</evidence>
<evidence type="ECO:0000313" key="2">
    <source>
        <dbReference type="Proteomes" id="UP000483820"/>
    </source>
</evidence>
<sequence>MKDVPTWLSSWSWWSWWSRWTCWLLWLTLTPCWKSRECLTLLTEDRVEWIDTWLGWWSNKHLNIHHFSPCGLSLDTEETNTVKYFIMDLIDGIVEGWNHNEAGGNGQTGKDSGHRD</sequence>
<reference evidence="1 2" key="1">
    <citation type="submission" date="2019-12" db="EMBL/GenBank/DDBJ databases">
        <title>Chromosome-level assembly of the Caenorhabditis remanei genome.</title>
        <authorList>
            <person name="Teterina A.A."/>
            <person name="Willis J.H."/>
            <person name="Phillips P.C."/>
        </authorList>
    </citation>
    <scope>NUCLEOTIDE SEQUENCE [LARGE SCALE GENOMIC DNA]</scope>
    <source>
        <strain evidence="1 2">PX506</strain>
        <tissue evidence="1">Whole organism</tissue>
    </source>
</reference>
<protein>
    <submittedName>
        <fullName evidence="1">Uncharacterized protein</fullName>
    </submittedName>
</protein>
<dbReference type="Proteomes" id="UP000483820">
    <property type="component" value="Chromosome III"/>
</dbReference>
<organism evidence="1 2">
    <name type="scientific">Caenorhabditis remanei</name>
    <name type="common">Caenorhabditis vulgaris</name>
    <dbReference type="NCBI Taxonomy" id="31234"/>
    <lineage>
        <taxon>Eukaryota</taxon>
        <taxon>Metazoa</taxon>
        <taxon>Ecdysozoa</taxon>
        <taxon>Nematoda</taxon>
        <taxon>Chromadorea</taxon>
        <taxon>Rhabditida</taxon>
        <taxon>Rhabditina</taxon>
        <taxon>Rhabditomorpha</taxon>
        <taxon>Rhabditoidea</taxon>
        <taxon>Rhabditidae</taxon>
        <taxon>Peloderinae</taxon>
        <taxon>Caenorhabditis</taxon>
    </lineage>
</organism>
<dbReference type="GeneID" id="78774935"/>
<proteinExistence type="predicted"/>
<dbReference type="AlphaFoldDB" id="A0A6A5H4B3"/>
<accession>A0A6A5H4B3</accession>
<dbReference type="KEGG" id="crq:GCK72_009840"/>
<dbReference type="CTD" id="78774935"/>
<dbReference type="EMBL" id="WUAV01000003">
    <property type="protein sequence ID" value="KAF1761584.1"/>
    <property type="molecule type" value="Genomic_DNA"/>
</dbReference>